<dbReference type="Proteomes" id="UP000002985">
    <property type="component" value="Unassembled WGS sequence"/>
</dbReference>
<dbReference type="SUPFAM" id="SSF55785">
    <property type="entry name" value="PYP-like sensor domain (PAS domain)"/>
    <property type="match status" value="1"/>
</dbReference>
<dbReference type="PANTHER" id="PTHR43155">
    <property type="entry name" value="CYCLIC DI-GMP PHOSPHODIESTERASE PA4108-RELATED"/>
    <property type="match status" value="1"/>
</dbReference>
<dbReference type="AlphaFoldDB" id="I3ILY0"/>
<dbReference type="SMART" id="SM00471">
    <property type="entry name" value="HDc"/>
    <property type="match status" value="1"/>
</dbReference>
<dbReference type="GO" id="GO:0016787">
    <property type="term" value="F:hydrolase activity"/>
    <property type="evidence" value="ECO:0007669"/>
    <property type="project" value="UniProtKB-KW"/>
</dbReference>
<dbReference type="SMART" id="SM00065">
    <property type="entry name" value="GAF"/>
    <property type="match status" value="3"/>
</dbReference>
<reference evidence="6 7" key="1">
    <citation type="journal article" date="2012" name="FEBS Lett.">
        <title>Anammox organism KSU-1 expresses a NirK-type copper-containing nitrite reductase instead of a NirS-type with cytochrome cd1.</title>
        <authorList>
            <person name="Hira D."/>
            <person name="Toh H."/>
            <person name="Migita C.T."/>
            <person name="Okubo H."/>
            <person name="Nishiyama T."/>
            <person name="Hattori M."/>
            <person name="Furukawa K."/>
            <person name="Fujii T."/>
        </authorList>
    </citation>
    <scope>NUCLEOTIDE SEQUENCE [LARGE SCALE GENOMIC DNA]</scope>
</reference>
<dbReference type="PANTHER" id="PTHR43155:SF2">
    <property type="entry name" value="CYCLIC DI-GMP PHOSPHODIESTERASE PA4108"/>
    <property type="match status" value="1"/>
</dbReference>
<dbReference type="Gene3D" id="3.30.450.20">
    <property type="entry name" value="PAS domain"/>
    <property type="match status" value="1"/>
</dbReference>
<dbReference type="PROSITE" id="PS51831">
    <property type="entry name" value="HD"/>
    <property type="match status" value="1"/>
</dbReference>
<dbReference type="Gene3D" id="1.10.3210.10">
    <property type="entry name" value="Hypothetical protein af1432"/>
    <property type="match status" value="1"/>
</dbReference>
<dbReference type="NCBIfam" id="TIGR00229">
    <property type="entry name" value="sensory_box"/>
    <property type="match status" value="1"/>
</dbReference>
<keyword evidence="6" id="KW-0378">Hydrolase</keyword>
<gene>
    <name evidence="6" type="ORF">KSU1_C1129</name>
</gene>
<dbReference type="InterPro" id="IPR006675">
    <property type="entry name" value="HDIG_dom"/>
</dbReference>
<dbReference type="InterPro" id="IPR035965">
    <property type="entry name" value="PAS-like_dom_sf"/>
</dbReference>
<dbReference type="Pfam" id="PF13487">
    <property type="entry name" value="HD_5"/>
    <property type="match status" value="1"/>
</dbReference>
<dbReference type="SUPFAM" id="SSF109604">
    <property type="entry name" value="HD-domain/PDEase-like"/>
    <property type="match status" value="1"/>
</dbReference>
<dbReference type="PROSITE" id="PS50112">
    <property type="entry name" value="PAS"/>
    <property type="match status" value="1"/>
</dbReference>
<dbReference type="Pfam" id="PF01590">
    <property type="entry name" value="GAF"/>
    <property type="match status" value="2"/>
</dbReference>
<feature type="domain" description="PAC" evidence="3">
    <location>
        <begin position="268"/>
        <end position="320"/>
    </location>
</feature>
<feature type="domain" description="HD" evidence="4">
    <location>
        <begin position="852"/>
        <end position="974"/>
    </location>
</feature>
<feature type="domain" description="PAS" evidence="2">
    <location>
        <begin position="196"/>
        <end position="240"/>
    </location>
</feature>
<dbReference type="CDD" id="cd00130">
    <property type="entry name" value="PAS"/>
    <property type="match status" value="1"/>
</dbReference>
<feature type="domain" description="HD-GYP" evidence="5">
    <location>
        <begin position="830"/>
        <end position="1017"/>
    </location>
</feature>
<dbReference type="PROSITE" id="PS50113">
    <property type="entry name" value="PAC"/>
    <property type="match status" value="1"/>
</dbReference>
<dbReference type="NCBIfam" id="TIGR00277">
    <property type="entry name" value="HDIG"/>
    <property type="match status" value="1"/>
</dbReference>
<dbReference type="SUPFAM" id="SSF55781">
    <property type="entry name" value="GAF domain-like"/>
    <property type="match status" value="3"/>
</dbReference>
<evidence type="ECO:0000259" key="4">
    <source>
        <dbReference type="PROSITE" id="PS51831"/>
    </source>
</evidence>
<keyword evidence="1" id="KW-0812">Transmembrane</keyword>
<evidence type="ECO:0000313" key="7">
    <source>
        <dbReference type="Proteomes" id="UP000002985"/>
    </source>
</evidence>
<evidence type="ECO:0000313" key="6">
    <source>
        <dbReference type="EMBL" id="GAB62725.1"/>
    </source>
</evidence>
<dbReference type="CDD" id="cd00077">
    <property type="entry name" value="HDc"/>
    <property type="match status" value="1"/>
</dbReference>
<organism evidence="6 7">
    <name type="scientific">Candidatus Jettenia caeni</name>
    <dbReference type="NCBI Taxonomy" id="247490"/>
    <lineage>
        <taxon>Bacteria</taxon>
        <taxon>Pseudomonadati</taxon>
        <taxon>Planctomycetota</taxon>
        <taxon>Candidatus Brocadiia</taxon>
        <taxon>Candidatus Brocadiales</taxon>
        <taxon>Candidatus Brocadiaceae</taxon>
        <taxon>Candidatus Jettenia</taxon>
    </lineage>
</organism>
<dbReference type="STRING" id="247490.KSU1_C1129"/>
<dbReference type="Gene3D" id="3.30.450.40">
    <property type="match status" value="3"/>
</dbReference>
<name>I3ILY0_9BACT</name>
<dbReference type="Pfam" id="PF00989">
    <property type="entry name" value="PAS"/>
    <property type="match status" value="1"/>
</dbReference>
<evidence type="ECO:0000256" key="1">
    <source>
        <dbReference type="SAM" id="Phobius"/>
    </source>
</evidence>
<dbReference type="EMBL" id="BAFH01000003">
    <property type="protein sequence ID" value="GAB62725.1"/>
    <property type="molecule type" value="Genomic_DNA"/>
</dbReference>
<evidence type="ECO:0000259" key="5">
    <source>
        <dbReference type="PROSITE" id="PS51832"/>
    </source>
</evidence>
<dbReference type="InterPro" id="IPR003018">
    <property type="entry name" value="GAF"/>
</dbReference>
<accession>I3ILY0</accession>
<keyword evidence="1" id="KW-0472">Membrane</keyword>
<dbReference type="InterPro" id="IPR006674">
    <property type="entry name" value="HD_domain"/>
</dbReference>
<dbReference type="InterPro" id="IPR000700">
    <property type="entry name" value="PAS-assoc_C"/>
</dbReference>
<protein>
    <submittedName>
        <fullName evidence="6">Putative phosphohydrolase</fullName>
    </submittedName>
</protein>
<dbReference type="InterPro" id="IPR013767">
    <property type="entry name" value="PAS_fold"/>
</dbReference>
<keyword evidence="7" id="KW-1185">Reference proteome</keyword>
<dbReference type="InterPro" id="IPR000014">
    <property type="entry name" value="PAS"/>
</dbReference>
<dbReference type="eggNOG" id="COG2203">
    <property type="taxonomic scope" value="Bacteria"/>
</dbReference>
<evidence type="ECO:0000259" key="2">
    <source>
        <dbReference type="PROSITE" id="PS50112"/>
    </source>
</evidence>
<dbReference type="GO" id="GO:0006355">
    <property type="term" value="P:regulation of DNA-templated transcription"/>
    <property type="evidence" value="ECO:0007669"/>
    <property type="project" value="InterPro"/>
</dbReference>
<dbReference type="InterPro" id="IPR037522">
    <property type="entry name" value="HD_GYP_dom"/>
</dbReference>
<dbReference type="PROSITE" id="PS51832">
    <property type="entry name" value="HD_GYP"/>
    <property type="match status" value="1"/>
</dbReference>
<dbReference type="eggNOG" id="COG2206">
    <property type="taxonomic scope" value="Bacteria"/>
</dbReference>
<dbReference type="InterPro" id="IPR029016">
    <property type="entry name" value="GAF-like_dom_sf"/>
</dbReference>
<evidence type="ECO:0000259" key="3">
    <source>
        <dbReference type="PROSITE" id="PS50113"/>
    </source>
</evidence>
<proteinExistence type="predicted"/>
<dbReference type="InterPro" id="IPR003607">
    <property type="entry name" value="HD/PDEase_dom"/>
</dbReference>
<sequence>MLSQHAAIYSLRLMNSQNKSERKKCRQELLTIAKRIENSHHRLIHGNPGMNFSGKLSPHLQLIYFHPPILLDKQIRDYIAEINALAYDTDSRLIRSNPHFRSILTASTSRLLESLNTVIKEYEKESEAGSTYLYRGGIGVLCFILFTLCMEVLFVFRPIVFRFLRVKNGKGVMNNLAGIQEDSTGQKRMEALVSEAGQKLHAIVHTSPLAIISMDTDRNISSWNMAAERIFGWTEQEVLGFPFPGIFSKMCEDLRILQDRVLQGGLFTGTEVYGIRRDGLPIDMSISMSPLYDGAGNINGIMSLIDDITERKRVVQRFNVRIEVARALAESATPHEAFSKAIQAICEGFTWDLGGIWIVDQQDTVLRCLDIWHLPSVEARKFEMAARETIFSPGVDLLGHVWVSGKSVWISDIIQDAYSLRSGITGEEKFQGAFCFPLKNKNEVLGVMVLFSCEMKQCDNDLLCMMADIGNQIGIGIERKQAEESIKEGAGVNSALLHVAKVIGTILNPDEVLRKIVEIVPRVSDIDRCGILLWDEKQNAFLPAQVWGIEKSLMLDFYQLKFQPGIPMIDLLLNGEIVVVNNAMENAILPKDLVKTFGSKSMIAIPIVSRDKVIGVIGVDRVGTSRPFKEREKIFLQGISHQLAIAIDNARLYREVVDRSIELSQKVETIKIMHEIERSILSALESDEILETSTRMVSKLIPSDRVTIAMIDKEMNAFVYKAGFGIKLTKGSSIPFEDTSATDIIKTRRPTFISDMAIKEKLLPLEEALLYEGYRSQIRVPLIVKDEIIGLLNVGSKRVAAFTPEHLSIIERIADQIAVALENARLVLDLKEMLFGAVKTLSAAIDAKSPWTAGHSERVTKYAVAIGRELGLFENMLKNLELAGLLHDIGKIGTYEIILDKPGGLTDEELKIMREHPSKGVEILVPIKHLREIIPVVKHHHESYDGTGYPEGLKGETIPFLSRILTVADAIDAMGEDRPYRNKKPRDDIVKELKRCSGKQFDPKVIDAFLKVVQKLE</sequence>
<comment type="caution">
    <text evidence="6">The sequence shown here is derived from an EMBL/GenBank/DDBJ whole genome shotgun (WGS) entry which is preliminary data.</text>
</comment>
<feature type="transmembrane region" description="Helical" evidence="1">
    <location>
        <begin position="132"/>
        <end position="156"/>
    </location>
</feature>
<keyword evidence="1" id="KW-1133">Transmembrane helix</keyword>
<dbReference type="Pfam" id="PF13185">
    <property type="entry name" value="GAF_2"/>
    <property type="match status" value="1"/>
</dbReference>